<name>A0ABR7X6G2_9SPHI</name>
<comment type="caution">
    <text evidence="1">The sequence shown here is derived from an EMBL/GenBank/DDBJ whole genome shotgun (WGS) entry which is preliminary data.</text>
</comment>
<keyword evidence="2" id="KW-1185">Reference proteome</keyword>
<evidence type="ECO:0000313" key="2">
    <source>
        <dbReference type="Proteomes" id="UP000618754"/>
    </source>
</evidence>
<accession>A0ABR7X6G2</accession>
<evidence type="ECO:0008006" key="3">
    <source>
        <dbReference type="Google" id="ProtNLM"/>
    </source>
</evidence>
<sequence>MKTLNPLKVIYCLLIPVILQSCSNEIGAWKNEQIKQSNRDELHALNAQVFKCLKANDTKSLGAYISKELLDDNYTSRLVELAGNKLKLDSFVNFNEYYVVNKYTGADTINSPKQGVNSFRLVYPGMAEEMYIAMFLPKNTKTLNRSMITAVYARYSYGWKLGKLDIGTYTFNGKTSPELYEQAKQEYKSGYLFCAANTITLATTCSRPNDIWQYLAEDKLYEFSKTVTNQANAKYHYPIMLDGVSTKPRIIRVYFTTNDEGSYPTIGYQTHISLKNIDAIKKENEEIRKNIGSVIPGIDKTNKIILYTAYNEMPVSTRIVPHYDMKDVLQ</sequence>
<organism evidence="1 2">
    <name type="scientific">Mucilaginibacter rigui</name>
    <dbReference type="NCBI Taxonomy" id="534635"/>
    <lineage>
        <taxon>Bacteria</taxon>
        <taxon>Pseudomonadati</taxon>
        <taxon>Bacteroidota</taxon>
        <taxon>Sphingobacteriia</taxon>
        <taxon>Sphingobacteriales</taxon>
        <taxon>Sphingobacteriaceae</taxon>
        <taxon>Mucilaginibacter</taxon>
    </lineage>
</organism>
<protein>
    <recommendedName>
        <fullName evidence="3">Lipoprotein</fullName>
    </recommendedName>
</protein>
<gene>
    <name evidence="1" type="ORF">IDJ75_12880</name>
</gene>
<reference evidence="1 2" key="1">
    <citation type="submission" date="2020-09" db="EMBL/GenBank/DDBJ databases">
        <title>Novel species of Mucilaginibacter isolated from a glacier on the Tibetan Plateau.</title>
        <authorList>
            <person name="Liu Q."/>
            <person name="Xin Y.-H."/>
        </authorList>
    </citation>
    <scope>NUCLEOTIDE SEQUENCE [LARGE SCALE GENOMIC DNA]</scope>
    <source>
        <strain evidence="1 2">CGMCC 1.13878</strain>
    </source>
</reference>
<dbReference type="PROSITE" id="PS51257">
    <property type="entry name" value="PROKAR_LIPOPROTEIN"/>
    <property type="match status" value="1"/>
</dbReference>
<dbReference type="Proteomes" id="UP000618754">
    <property type="component" value="Unassembled WGS sequence"/>
</dbReference>
<dbReference type="RefSeq" id="WP_191175996.1">
    <property type="nucleotide sequence ID" value="NZ_JACWMW010000002.1"/>
</dbReference>
<evidence type="ECO:0000313" key="1">
    <source>
        <dbReference type="EMBL" id="MBD1386178.1"/>
    </source>
</evidence>
<dbReference type="EMBL" id="JACWMW010000002">
    <property type="protein sequence ID" value="MBD1386178.1"/>
    <property type="molecule type" value="Genomic_DNA"/>
</dbReference>
<proteinExistence type="predicted"/>